<evidence type="ECO:0000313" key="11">
    <source>
        <dbReference type="Proteomes" id="UP000295066"/>
    </source>
</evidence>
<evidence type="ECO:0000256" key="5">
    <source>
        <dbReference type="ARBA" id="ARBA00023152"/>
    </source>
</evidence>
<feature type="active site" description="Proton donor" evidence="8">
    <location>
        <position position="276"/>
    </location>
</feature>
<comment type="catalytic activity">
    <reaction evidence="7 8 9">
        <text>alpha-D-glucose 6-phosphate = beta-D-fructose 6-phosphate</text>
        <dbReference type="Rhea" id="RHEA:11816"/>
        <dbReference type="ChEBI" id="CHEBI:57634"/>
        <dbReference type="ChEBI" id="CHEBI:58225"/>
        <dbReference type="EC" id="5.3.1.9"/>
    </reaction>
</comment>
<accession>A0A4R8M2Q5</accession>
<dbReference type="GO" id="GO:0005829">
    <property type="term" value="C:cytosol"/>
    <property type="evidence" value="ECO:0007669"/>
    <property type="project" value="TreeGrafter"/>
</dbReference>
<comment type="caution">
    <text evidence="10">The sequence shown here is derived from an EMBL/GenBank/DDBJ whole genome shotgun (WGS) entry which is preliminary data.</text>
</comment>
<dbReference type="InterPro" id="IPR001672">
    <property type="entry name" value="G6P_Isomerase"/>
</dbReference>
<feature type="active site" evidence="8">
    <location>
        <position position="412"/>
    </location>
</feature>
<dbReference type="FunFam" id="3.40.50.10490:FF:000016">
    <property type="entry name" value="Glucose-6-phosphate isomerase"/>
    <property type="match status" value="1"/>
</dbReference>
<dbReference type="PANTHER" id="PTHR11469:SF1">
    <property type="entry name" value="GLUCOSE-6-PHOSPHATE ISOMERASE"/>
    <property type="match status" value="1"/>
</dbReference>
<comment type="function">
    <text evidence="8">Catalyzes the reversible isomerization of glucose-6-phosphate to fructose-6-phosphate.</text>
</comment>
<keyword evidence="4 8" id="KW-0963">Cytoplasm</keyword>
<dbReference type="EC" id="5.3.1.9" evidence="8"/>
<comment type="similarity">
    <text evidence="2 8 9">Belongs to the GPI family.</text>
</comment>
<comment type="subcellular location">
    <subcellularLocation>
        <location evidence="8">Cytoplasm</location>
    </subcellularLocation>
</comment>
<dbReference type="PANTHER" id="PTHR11469">
    <property type="entry name" value="GLUCOSE-6-PHOSPHATE ISOMERASE"/>
    <property type="match status" value="1"/>
</dbReference>
<reference evidence="10 11" key="1">
    <citation type="submission" date="2019-03" db="EMBL/GenBank/DDBJ databases">
        <title>Genomic Encyclopedia of Type Strains, Phase IV (KMG-IV): sequencing the most valuable type-strain genomes for metagenomic binning, comparative biology and taxonomic classification.</title>
        <authorList>
            <person name="Goeker M."/>
        </authorList>
    </citation>
    <scope>NUCLEOTIDE SEQUENCE [LARGE SCALE GENOMIC DNA]</scope>
    <source>
        <strain evidence="10 11">DSM 25964</strain>
    </source>
</reference>
<dbReference type="GO" id="GO:0097367">
    <property type="term" value="F:carbohydrate derivative binding"/>
    <property type="evidence" value="ECO:0007669"/>
    <property type="project" value="InterPro"/>
</dbReference>
<dbReference type="Pfam" id="PF00342">
    <property type="entry name" value="PGI"/>
    <property type="match status" value="1"/>
</dbReference>
<dbReference type="InterPro" id="IPR035476">
    <property type="entry name" value="SIS_PGI_1"/>
</dbReference>
<dbReference type="PROSITE" id="PS51463">
    <property type="entry name" value="P_GLUCOSE_ISOMERASE_3"/>
    <property type="match status" value="1"/>
</dbReference>
<dbReference type="GO" id="GO:0048029">
    <property type="term" value="F:monosaccharide binding"/>
    <property type="evidence" value="ECO:0007669"/>
    <property type="project" value="TreeGrafter"/>
</dbReference>
<dbReference type="InterPro" id="IPR018189">
    <property type="entry name" value="Phosphoglucose_isomerase_CS"/>
</dbReference>
<dbReference type="GO" id="GO:0004347">
    <property type="term" value="F:glucose-6-phosphate isomerase activity"/>
    <property type="evidence" value="ECO:0007669"/>
    <property type="project" value="UniProtKB-UniRule"/>
</dbReference>
<comment type="pathway">
    <text evidence="8">Carbohydrate biosynthesis; gluconeogenesis.</text>
</comment>
<dbReference type="UniPathway" id="UPA00138"/>
<evidence type="ECO:0000313" key="10">
    <source>
        <dbReference type="EMBL" id="TDY55900.1"/>
    </source>
</evidence>
<dbReference type="GO" id="GO:0006094">
    <property type="term" value="P:gluconeogenesis"/>
    <property type="evidence" value="ECO:0007669"/>
    <property type="project" value="UniProtKB-UniRule"/>
</dbReference>
<comment type="pathway">
    <text evidence="1 8 9">Carbohydrate degradation; glycolysis; D-glyceraldehyde 3-phosphate and glycerone phosphate from D-glucose: step 2/4.</text>
</comment>
<evidence type="ECO:0000256" key="8">
    <source>
        <dbReference type="HAMAP-Rule" id="MF_00473"/>
    </source>
</evidence>
<dbReference type="PROSITE" id="PS00174">
    <property type="entry name" value="P_GLUCOSE_ISOMERASE_2"/>
    <property type="match status" value="1"/>
</dbReference>
<sequence length="445" mass="48846">MPGGAVDMEAVGGYEDILRNGDAWLRDSASEGRDGLGWINLPARDIAGVEETAKWISGFDAMVQVGIGGSALGNLMLHGALLPPYWNELPRSKRQGPRFYMSDNVDPADNRMIWNLIDPEQTVFTVISKSGSTAETMANFLFFWDRLKVDLGPKKAAEHVVVITDEEKGVLRPFADEIGCRRLVLPADVGGRFSVLSPVGLLSGAALGISARKLLEGAAEMDRRLAERNTVFENPAWLLAALSVAHYRQGRNMTVLMPYEDALERFCEWFAQLWGESLGKNGTGSTPVRALGAIDQHSQIQLYTEGPDDKLFTVMTVAEPAEEITIPETEEKALVSLSYLFGQSMNSLRRYEALSTAAAIAKSGKPVVSIEIPKLDERRLGAMIQFYEHVTALAGYLLDVNPFDQPGVEQGKNYTYGLMGRPNYSAQALEVTELAEKLSLREISV</sequence>
<dbReference type="PROSITE" id="PS00765">
    <property type="entry name" value="P_GLUCOSE_ISOMERASE_1"/>
    <property type="match status" value="1"/>
</dbReference>
<dbReference type="CDD" id="cd05015">
    <property type="entry name" value="SIS_PGI_1"/>
    <property type="match status" value="1"/>
</dbReference>
<evidence type="ECO:0000256" key="4">
    <source>
        <dbReference type="ARBA" id="ARBA00022490"/>
    </source>
</evidence>
<dbReference type="Gene3D" id="3.40.50.10490">
    <property type="entry name" value="Glucose-6-phosphate isomerase like protein, domain 1"/>
    <property type="match status" value="2"/>
</dbReference>
<dbReference type="SUPFAM" id="SSF53697">
    <property type="entry name" value="SIS domain"/>
    <property type="match status" value="1"/>
</dbReference>
<dbReference type="HAMAP" id="MF_00473">
    <property type="entry name" value="G6P_isomerase"/>
    <property type="match status" value="1"/>
</dbReference>
<evidence type="ECO:0000256" key="2">
    <source>
        <dbReference type="ARBA" id="ARBA00006604"/>
    </source>
</evidence>
<dbReference type="InterPro" id="IPR046348">
    <property type="entry name" value="SIS_dom_sf"/>
</dbReference>
<evidence type="ECO:0000256" key="1">
    <source>
        <dbReference type="ARBA" id="ARBA00004926"/>
    </source>
</evidence>
<keyword evidence="6 8" id="KW-0413">Isomerase</keyword>
<protein>
    <recommendedName>
        <fullName evidence="8">Glucose-6-phosphate isomerase</fullName>
        <shortName evidence="8">GPI</shortName>
        <ecNumber evidence="8">5.3.1.9</ecNumber>
    </recommendedName>
    <alternativeName>
        <fullName evidence="8">Phosphoglucose isomerase</fullName>
        <shortName evidence="8">PGI</shortName>
    </alternativeName>
    <alternativeName>
        <fullName evidence="8">Phosphohexose isomerase</fullName>
        <shortName evidence="8">PHI</shortName>
    </alternativeName>
</protein>
<dbReference type="GO" id="GO:0006096">
    <property type="term" value="P:glycolytic process"/>
    <property type="evidence" value="ECO:0007669"/>
    <property type="project" value="UniProtKB-UniRule"/>
</dbReference>
<gene>
    <name evidence="8" type="primary">pgi</name>
    <name evidence="10" type="ORF">C8D99_12125</name>
</gene>
<feature type="active site" evidence="8">
    <location>
        <position position="297"/>
    </location>
</feature>
<dbReference type="UniPathway" id="UPA00109">
    <property type="reaction ID" value="UER00181"/>
</dbReference>
<evidence type="ECO:0000256" key="6">
    <source>
        <dbReference type="ARBA" id="ARBA00023235"/>
    </source>
</evidence>
<evidence type="ECO:0000256" key="9">
    <source>
        <dbReference type="RuleBase" id="RU000612"/>
    </source>
</evidence>
<dbReference type="GO" id="GO:0051156">
    <property type="term" value="P:glucose 6-phosphate metabolic process"/>
    <property type="evidence" value="ECO:0007669"/>
    <property type="project" value="TreeGrafter"/>
</dbReference>
<dbReference type="PRINTS" id="PR00662">
    <property type="entry name" value="G6PISOMERASE"/>
</dbReference>
<dbReference type="InterPro" id="IPR035482">
    <property type="entry name" value="SIS_PGI_2"/>
</dbReference>
<name>A0A4R8M2Q5_9BACT</name>
<proteinExistence type="inferred from homology"/>
<dbReference type="CDD" id="cd05016">
    <property type="entry name" value="SIS_PGI_2"/>
    <property type="match status" value="1"/>
</dbReference>
<dbReference type="EMBL" id="SORI01000021">
    <property type="protein sequence ID" value="TDY55900.1"/>
    <property type="molecule type" value="Genomic_DNA"/>
</dbReference>
<keyword evidence="11" id="KW-1185">Reference proteome</keyword>
<evidence type="ECO:0000256" key="7">
    <source>
        <dbReference type="ARBA" id="ARBA00029321"/>
    </source>
</evidence>
<dbReference type="AlphaFoldDB" id="A0A4R8M2Q5"/>
<dbReference type="Proteomes" id="UP000295066">
    <property type="component" value="Unassembled WGS sequence"/>
</dbReference>
<keyword evidence="3 8" id="KW-0312">Gluconeogenesis</keyword>
<organism evidence="10 11">
    <name type="scientific">Aminivibrio pyruvatiphilus</name>
    <dbReference type="NCBI Taxonomy" id="1005740"/>
    <lineage>
        <taxon>Bacteria</taxon>
        <taxon>Thermotogati</taxon>
        <taxon>Synergistota</taxon>
        <taxon>Synergistia</taxon>
        <taxon>Synergistales</taxon>
        <taxon>Aminobacteriaceae</taxon>
        <taxon>Aminivibrio</taxon>
    </lineage>
</organism>
<keyword evidence="5 8" id="KW-0324">Glycolysis</keyword>
<evidence type="ECO:0000256" key="3">
    <source>
        <dbReference type="ARBA" id="ARBA00022432"/>
    </source>
</evidence>